<feature type="binding site" evidence="5">
    <location>
        <position position="411"/>
    </location>
    <ligand>
        <name>substrate</name>
    </ligand>
</feature>
<feature type="compositionally biased region" description="Basic residues" evidence="6">
    <location>
        <begin position="75"/>
        <end position="94"/>
    </location>
</feature>
<comment type="subcellular location">
    <subcellularLocation>
        <location evidence="5">Cytoplasm</location>
    </subcellularLocation>
</comment>
<dbReference type="Gene3D" id="3.30.1370.170">
    <property type="match status" value="1"/>
</dbReference>
<dbReference type="Proteomes" id="UP000244925">
    <property type="component" value="Unassembled WGS sequence"/>
</dbReference>
<dbReference type="PANTHER" id="PTHR10996">
    <property type="entry name" value="2-HYDROXYACID DEHYDROGENASE-RELATED"/>
    <property type="match status" value="1"/>
</dbReference>
<reference evidence="10" key="1">
    <citation type="submission" date="2018-02" db="EMBL/GenBank/DDBJ databases">
        <authorList>
            <person name="Clavel T."/>
            <person name="Strowig T."/>
        </authorList>
    </citation>
    <scope>NUCLEOTIDE SEQUENCE [LARGE SCALE GENOMIC DNA]</scope>
    <source>
        <strain evidence="10">DSM 100764</strain>
    </source>
</reference>
<evidence type="ECO:0000256" key="4">
    <source>
        <dbReference type="ARBA" id="ARBA00023096"/>
    </source>
</evidence>
<evidence type="ECO:0000256" key="3">
    <source>
        <dbReference type="ARBA" id="ARBA00023027"/>
    </source>
</evidence>
<gene>
    <name evidence="5" type="primary">pdxB</name>
    <name evidence="9" type="ORF">C5O25_01395</name>
</gene>
<dbReference type="GO" id="GO:0005829">
    <property type="term" value="C:cytosol"/>
    <property type="evidence" value="ECO:0007669"/>
    <property type="project" value="TreeGrafter"/>
</dbReference>
<feature type="domain" description="D-isomer specific 2-hydroxyacid dehydrogenase NAD-binding" evidence="8">
    <location>
        <begin position="267"/>
        <end position="409"/>
    </location>
</feature>
<evidence type="ECO:0000313" key="10">
    <source>
        <dbReference type="Proteomes" id="UP000244925"/>
    </source>
</evidence>
<dbReference type="InterPro" id="IPR050223">
    <property type="entry name" value="D-isomer_2-hydroxyacid_DH"/>
</dbReference>
<feature type="active site" description="Proton donor" evidence="5">
    <location>
        <position position="407"/>
    </location>
</feature>
<evidence type="ECO:0000313" key="9">
    <source>
        <dbReference type="EMBL" id="PWB09330.1"/>
    </source>
</evidence>
<feature type="binding site" evidence="5">
    <location>
        <position position="385"/>
    </location>
    <ligand>
        <name>NAD(+)</name>
        <dbReference type="ChEBI" id="CHEBI:57540"/>
    </ligand>
</feature>
<feature type="binding site" evidence="5">
    <location>
        <position position="328"/>
    </location>
    <ligand>
        <name>NAD(+)</name>
        <dbReference type="ChEBI" id="CHEBI:57540"/>
    </ligand>
</feature>
<feature type="compositionally biased region" description="Basic and acidic residues" evidence="6">
    <location>
        <begin position="1"/>
        <end position="12"/>
    </location>
</feature>
<dbReference type="Gene3D" id="3.40.50.720">
    <property type="entry name" value="NAD(P)-binding Rossmann-like Domain"/>
    <property type="match status" value="2"/>
</dbReference>
<dbReference type="GO" id="GO:0051287">
    <property type="term" value="F:NAD binding"/>
    <property type="evidence" value="ECO:0007669"/>
    <property type="project" value="InterPro"/>
</dbReference>
<feature type="region of interest" description="Disordered" evidence="6">
    <location>
        <begin position="1"/>
        <end position="98"/>
    </location>
</feature>
<dbReference type="SUPFAM" id="SSF51735">
    <property type="entry name" value="NAD(P)-binding Rossmann-fold domains"/>
    <property type="match status" value="1"/>
</dbReference>
<feature type="binding site" evidence="5">
    <location>
        <position position="200"/>
    </location>
    <ligand>
        <name>substrate</name>
    </ligand>
</feature>
<feature type="domain" description="D-isomer specific 2-hydroxyacid dehydrogenase catalytic" evidence="7">
    <location>
        <begin position="186"/>
        <end position="429"/>
    </location>
</feature>
<feature type="binding site" evidence="5">
    <location>
        <position position="410"/>
    </location>
    <ligand>
        <name>NAD(+)</name>
        <dbReference type="ChEBI" id="CHEBI:57540"/>
    </ligand>
</feature>
<evidence type="ECO:0000256" key="1">
    <source>
        <dbReference type="ARBA" id="ARBA00022490"/>
    </source>
</evidence>
<dbReference type="EC" id="1.1.1.290" evidence="5"/>
<comment type="function">
    <text evidence="5">Catalyzes the oxidation of erythronate-4-phosphate to 3-hydroxy-2-oxo-4-phosphonooxybutanoate.</text>
</comment>
<keyword evidence="2 5" id="KW-0560">Oxidoreductase</keyword>
<evidence type="ECO:0000256" key="6">
    <source>
        <dbReference type="SAM" id="MobiDB-lite"/>
    </source>
</evidence>
<feature type="active site" evidence="5">
    <location>
        <position position="361"/>
    </location>
</feature>
<dbReference type="UniPathway" id="UPA00244">
    <property type="reaction ID" value="UER00310"/>
</dbReference>
<comment type="similarity">
    <text evidence="5">Belongs to the D-isomer specific 2-hydroxyacid dehydrogenase family. PdxB subfamily.</text>
</comment>
<dbReference type="AlphaFoldDB" id="A0A2V1J1E0"/>
<dbReference type="InterPro" id="IPR006140">
    <property type="entry name" value="D-isomer_DH_NAD-bd"/>
</dbReference>
<name>A0A2V1J1E0_9BACT</name>
<keyword evidence="3 5" id="KW-0520">NAD</keyword>
<feature type="binding site" evidence="5">
    <location>
        <position position="299"/>
    </location>
    <ligand>
        <name>NAD(+)</name>
        <dbReference type="ChEBI" id="CHEBI:57540"/>
    </ligand>
</feature>
<organism evidence="9 10">
    <name type="scientific">Paramuribaculum intestinale</name>
    <dbReference type="NCBI Taxonomy" id="2094151"/>
    <lineage>
        <taxon>Bacteria</taxon>
        <taxon>Pseudomonadati</taxon>
        <taxon>Bacteroidota</taxon>
        <taxon>Bacteroidia</taxon>
        <taxon>Bacteroidales</taxon>
        <taxon>Muribaculaceae</taxon>
        <taxon>Paramuribaculum</taxon>
    </lineage>
</organism>
<feature type="binding site" evidence="5">
    <location>
        <position position="221"/>
    </location>
    <ligand>
        <name>substrate</name>
    </ligand>
</feature>
<protein>
    <recommendedName>
        <fullName evidence="5">Erythronate-4-phosphate dehydrogenase</fullName>
        <ecNumber evidence="5">1.1.1.290</ecNumber>
    </recommendedName>
</protein>
<dbReference type="GO" id="GO:0008615">
    <property type="term" value="P:pyridoxine biosynthetic process"/>
    <property type="evidence" value="ECO:0007669"/>
    <property type="project" value="UniProtKB-UniRule"/>
</dbReference>
<comment type="caution">
    <text evidence="9">The sequence shown here is derived from an EMBL/GenBank/DDBJ whole genome shotgun (WGS) entry which is preliminary data.</text>
</comment>
<evidence type="ECO:0000259" key="8">
    <source>
        <dbReference type="Pfam" id="PF02826"/>
    </source>
</evidence>
<dbReference type="SUPFAM" id="SSF52283">
    <property type="entry name" value="Formate/glycerate dehydrogenase catalytic domain-like"/>
    <property type="match status" value="1"/>
</dbReference>
<dbReference type="PANTHER" id="PTHR10996:SF178">
    <property type="entry name" value="2-HYDROXYACID DEHYDROGENASE YGL185C-RELATED"/>
    <property type="match status" value="1"/>
</dbReference>
<comment type="pathway">
    <text evidence="5">Cofactor biosynthesis; pyridoxine 5'-phosphate biosynthesis; pyridoxine 5'-phosphate from D-erythrose 4-phosphate: step 2/5.</text>
</comment>
<keyword evidence="10" id="KW-1185">Reference proteome</keyword>
<feature type="compositionally biased region" description="Basic and acidic residues" evidence="6">
    <location>
        <begin position="56"/>
        <end position="74"/>
    </location>
</feature>
<dbReference type="InterPro" id="IPR020921">
    <property type="entry name" value="Erythronate-4-P_DHase"/>
</dbReference>
<accession>A0A2V1J1E0</accession>
<dbReference type="InterPro" id="IPR038251">
    <property type="entry name" value="PdxB_dimer_sf"/>
</dbReference>
<dbReference type="InterPro" id="IPR006139">
    <property type="entry name" value="D-isomer_2_OHA_DH_cat_dom"/>
</dbReference>
<dbReference type="HAMAP" id="MF_01825">
    <property type="entry name" value="PdxB"/>
    <property type="match status" value="1"/>
</dbReference>
<evidence type="ECO:0000256" key="2">
    <source>
        <dbReference type="ARBA" id="ARBA00023002"/>
    </source>
</evidence>
<evidence type="ECO:0000256" key="5">
    <source>
        <dbReference type="HAMAP-Rule" id="MF_01825"/>
    </source>
</evidence>
<sequence>MHPCRSDRRRDPAVVLSGSRHNRSDGHASASDARSTPVFQPAGSSETHRSHRRQPDRRPCVRHTQSDESHIHERPHPRHARLPCRHRHSKRSAMHHGFQQCSILRRSAQRVHSLSGILHRKALRPSARLHSRYSAHSSLSVVYLMDSDNHLNARRPEVIIEANIPFIRGILEPVADVSYLEPERFTPETVATADAIVTRTRVKCCEDLLGESRVSFIASATIGLDHVDLPWCRSHGITVVNAPGCNAPAVAQYVFASLLSLPDFGPLDGKTLGVVGVGNVGRIVADWGERLGMRVMRCDPPRALAEGATGFSSIEEIAAEADAITFHTPLTRTVDCPTFHLCDDSLLAGMTHRPVIINSARGPVADNEALIRALRDKRISNVVIDCWENEPDISRTLLDMAAVATPHIAGYSRQGKIRATQMAVDALTAHFGLPATQWSEKMADGAKATISAGLIAASYDPMADTAMLRRDPASFERLRNHYHLREELS</sequence>
<comment type="catalytic activity">
    <reaction evidence="5">
        <text>4-phospho-D-erythronate + NAD(+) = (R)-3-hydroxy-2-oxo-4-phosphooxybutanoate + NADH + H(+)</text>
        <dbReference type="Rhea" id="RHEA:18829"/>
        <dbReference type="ChEBI" id="CHEBI:15378"/>
        <dbReference type="ChEBI" id="CHEBI:57540"/>
        <dbReference type="ChEBI" id="CHEBI:57945"/>
        <dbReference type="ChEBI" id="CHEBI:58538"/>
        <dbReference type="ChEBI" id="CHEBI:58766"/>
        <dbReference type="EC" id="1.1.1.290"/>
    </reaction>
</comment>
<dbReference type="InterPro" id="IPR029752">
    <property type="entry name" value="D-isomer_DH_CS1"/>
</dbReference>
<dbReference type="CDD" id="cd12158">
    <property type="entry name" value="ErythrP_dh"/>
    <property type="match status" value="1"/>
</dbReference>
<feature type="active site" evidence="5">
    <location>
        <position position="390"/>
    </location>
</feature>
<dbReference type="PROSITE" id="PS00065">
    <property type="entry name" value="D_2_HYDROXYACID_DH_1"/>
    <property type="match status" value="1"/>
</dbReference>
<dbReference type="Pfam" id="PF00389">
    <property type="entry name" value="2-Hacid_dh"/>
    <property type="match status" value="1"/>
</dbReference>
<dbReference type="Pfam" id="PF02826">
    <property type="entry name" value="2-Hacid_dh_C"/>
    <property type="match status" value="1"/>
</dbReference>
<proteinExistence type="inferred from homology"/>
<dbReference type="InterPro" id="IPR036291">
    <property type="entry name" value="NAD(P)-bd_dom_sf"/>
</dbReference>
<dbReference type="GO" id="GO:0033711">
    <property type="term" value="F:4-phosphoerythronate dehydrogenase activity"/>
    <property type="evidence" value="ECO:0007669"/>
    <property type="project" value="UniProtKB-EC"/>
</dbReference>
<keyword evidence="4 5" id="KW-0664">Pyridoxine biosynthesis</keyword>
<comment type="subunit">
    <text evidence="5">Homodimer.</text>
</comment>
<dbReference type="GO" id="GO:0030267">
    <property type="term" value="F:glyoxylate reductase (NADPH) activity"/>
    <property type="evidence" value="ECO:0007669"/>
    <property type="project" value="TreeGrafter"/>
</dbReference>
<dbReference type="GO" id="GO:0016618">
    <property type="term" value="F:hydroxypyruvate reductase [NAD(P)H] activity"/>
    <property type="evidence" value="ECO:0007669"/>
    <property type="project" value="TreeGrafter"/>
</dbReference>
<evidence type="ECO:0000259" key="7">
    <source>
        <dbReference type="Pfam" id="PF00389"/>
    </source>
</evidence>
<keyword evidence="1 5" id="KW-0963">Cytoplasm</keyword>
<dbReference type="EMBL" id="PUBV01000002">
    <property type="protein sequence ID" value="PWB09330.1"/>
    <property type="molecule type" value="Genomic_DNA"/>
</dbReference>
<feature type="compositionally biased region" description="Polar residues" evidence="6">
    <location>
        <begin position="32"/>
        <end position="45"/>
    </location>
</feature>
<comment type="caution">
    <text evidence="5">Lacks conserved residue(s) required for the propagation of feature annotation.</text>
</comment>